<dbReference type="Pfam" id="PF00392">
    <property type="entry name" value="GntR"/>
    <property type="match status" value="1"/>
</dbReference>
<comment type="caution">
    <text evidence="5">The sequence shown here is derived from an EMBL/GenBank/DDBJ whole genome shotgun (WGS) entry which is preliminary data.</text>
</comment>
<feature type="domain" description="HTH gntR-type" evidence="4">
    <location>
        <begin position="9"/>
        <end position="76"/>
    </location>
</feature>
<dbReference type="SUPFAM" id="SSF48008">
    <property type="entry name" value="GntR ligand-binding domain-like"/>
    <property type="match status" value="1"/>
</dbReference>
<dbReference type="PATRIC" id="fig|106592.7.peg.5554"/>
<dbReference type="SMART" id="SM00345">
    <property type="entry name" value="HTH_GNTR"/>
    <property type="match status" value="1"/>
</dbReference>
<evidence type="ECO:0000256" key="3">
    <source>
        <dbReference type="ARBA" id="ARBA00023163"/>
    </source>
</evidence>
<dbReference type="GO" id="GO:0003677">
    <property type="term" value="F:DNA binding"/>
    <property type="evidence" value="ECO:0007669"/>
    <property type="project" value="UniProtKB-KW"/>
</dbReference>
<evidence type="ECO:0000313" key="5">
    <source>
        <dbReference type="EMBL" id="KOF13375.1"/>
    </source>
</evidence>
<dbReference type="InterPro" id="IPR036388">
    <property type="entry name" value="WH-like_DNA-bd_sf"/>
</dbReference>
<dbReference type="InterPro" id="IPR036390">
    <property type="entry name" value="WH_DNA-bd_sf"/>
</dbReference>
<dbReference type="CDD" id="cd07377">
    <property type="entry name" value="WHTH_GntR"/>
    <property type="match status" value="1"/>
</dbReference>
<protein>
    <submittedName>
        <fullName evidence="5">Transcriptional regulator</fullName>
    </submittedName>
</protein>
<dbReference type="InterPro" id="IPR000524">
    <property type="entry name" value="Tscrpt_reg_HTH_GntR"/>
</dbReference>
<dbReference type="SMART" id="SM00895">
    <property type="entry name" value="FCD"/>
    <property type="match status" value="1"/>
</dbReference>
<evidence type="ECO:0000256" key="2">
    <source>
        <dbReference type="ARBA" id="ARBA00023125"/>
    </source>
</evidence>
<dbReference type="Gene3D" id="1.10.10.10">
    <property type="entry name" value="Winged helix-like DNA-binding domain superfamily/Winged helix DNA-binding domain"/>
    <property type="match status" value="1"/>
</dbReference>
<dbReference type="PROSITE" id="PS50949">
    <property type="entry name" value="HTH_GNTR"/>
    <property type="match status" value="1"/>
</dbReference>
<dbReference type="PANTHER" id="PTHR43537:SF53">
    <property type="entry name" value="HTH-TYPE TRANSCRIPTIONAL REPRESSOR NANR"/>
    <property type="match status" value="1"/>
</dbReference>
<dbReference type="RefSeq" id="WP_053252800.1">
    <property type="nucleotide sequence ID" value="NZ_LGAP01000039.1"/>
</dbReference>
<evidence type="ECO:0000259" key="4">
    <source>
        <dbReference type="PROSITE" id="PS50949"/>
    </source>
</evidence>
<sequence>MYNADETAGAPTAIICEKIWLAIAERRLRPGTRLKEEQLAEIFSVSRARIRQALTALERDGLVTIMPNRGAFVSEPSVDEARDVFVTRRAIEQRVVERLCERATVEDIERMRSHIDEERIAGRAGDLSAIVRLSGGFHLLLAELSGSAFLFGILRDLVSRTSLITAMYRSNHLHNCGPDEHMAVVDRIAGGGGGTAVREMAEHLHHVEAELDLDEEKDQPRDLRAALL</sequence>
<dbReference type="AlphaFoldDB" id="A0A0L8BFT2"/>
<keyword evidence="2" id="KW-0238">DNA-binding</keyword>
<dbReference type="EMBL" id="LGAP01000039">
    <property type="protein sequence ID" value="KOF13375.1"/>
    <property type="molecule type" value="Genomic_DNA"/>
</dbReference>
<dbReference type="Proteomes" id="UP000037425">
    <property type="component" value="Unassembled WGS sequence"/>
</dbReference>
<dbReference type="PANTHER" id="PTHR43537">
    <property type="entry name" value="TRANSCRIPTIONAL REGULATOR, GNTR FAMILY"/>
    <property type="match status" value="1"/>
</dbReference>
<dbReference type="InterPro" id="IPR011711">
    <property type="entry name" value="GntR_C"/>
</dbReference>
<keyword evidence="1" id="KW-0805">Transcription regulation</keyword>
<gene>
    <name evidence="5" type="ORF">AC244_31770</name>
</gene>
<accession>A0A0L8BFT2</accession>
<dbReference type="Gene3D" id="1.20.120.530">
    <property type="entry name" value="GntR ligand-binding domain-like"/>
    <property type="match status" value="1"/>
</dbReference>
<proteinExistence type="predicted"/>
<dbReference type="OrthoDB" id="7618373at2"/>
<reference evidence="6" key="1">
    <citation type="submission" date="2015-07" db="EMBL/GenBank/DDBJ databases">
        <title>Whole genome sequence of an Ensifer adhaerens strain isolated from a cave pool in the Wind Cave National Park.</title>
        <authorList>
            <person name="Eng W.W.H."/>
            <person name="Gan H.M."/>
            <person name="Barton H.A."/>
            <person name="Savka M.A."/>
        </authorList>
    </citation>
    <scope>NUCLEOTIDE SEQUENCE [LARGE SCALE GENOMIC DNA]</scope>
    <source>
        <strain evidence="6">SD006</strain>
    </source>
</reference>
<evidence type="ECO:0000313" key="6">
    <source>
        <dbReference type="Proteomes" id="UP000037425"/>
    </source>
</evidence>
<dbReference type="GO" id="GO:0003700">
    <property type="term" value="F:DNA-binding transcription factor activity"/>
    <property type="evidence" value="ECO:0007669"/>
    <property type="project" value="InterPro"/>
</dbReference>
<dbReference type="SUPFAM" id="SSF46785">
    <property type="entry name" value="Winged helix' DNA-binding domain"/>
    <property type="match status" value="1"/>
</dbReference>
<dbReference type="Pfam" id="PF07729">
    <property type="entry name" value="FCD"/>
    <property type="match status" value="1"/>
</dbReference>
<dbReference type="PRINTS" id="PR00035">
    <property type="entry name" value="HTHGNTR"/>
</dbReference>
<organism evidence="5 6">
    <name type="scientific">Ensifer adhaerens</name>
    <name type="common">Sinorhizobium morelense</name>
    <dbReference type="NCBI Taxonomy" id="106592"/>
    <lineage>
        <taxon>Bacteria</taxon>
        <taxon>Pseudomonadati</taxon>
        <taxon>Pseudomonadota</taxon>
        <taxon>Alphaproteobacteria</taxon>
        <taxon>Hyphomicrobiales</taxon>
        <taxon>Rhizobiaceae</taxon>
        <taxon>Sinorhizobium/Ensifer group</taxon>
        <taxon>Ensifer</taxon>
    </lineage>
</organism>
<dbReference type="InterPro" id="IPR008920">
    <property type="entry name" value="TF_FadR/GntR_C"/>
</dbReference>
<keyword evidence="3" id="KW-0804">Transcription</keyword>
<evidence type="ECO:0000256" key="1">
    <source>
        <dbReference type="ARBA" id="ARBA00023015"/>
    </source>
</evidence>
<name>A0A0L8BFT2_ENSAD</name>